<evidence type="ECO:0000256" key="1">
    <source>
        <dbReference type="SAM" id="MobiDB-lite"/>
    </source>
</evidence>
<name>A0A3S1B6S6_9BACL</name>
<feature type="compositionally biased region" description="Polar residues" evidence="1">
    <location>
        <begin position="8"/>
        <end position="17"/>
    </location>
</feature>
<feature type="region of interest" description="Disordered" evidence="1">
    <location>
        <begin position="47"/>
        <end position="96"/>
    </location>
</feature>
<reference evidence="2 3" key="1">
    <citation type="submission" date="2018-12" db="EMBL/GenBank/DDBJ databases">
        <authorList>
            <person name="Sun L."/>
            <person name="Chen Z."/>
        </authorList>
    </citation>
    <scope>NUCLEOTIDE SEQUENCE [LARGE SCALE GENOMIC DNA]</scope>
    <source>
        <strain evidence="2 3">3-5-3</strain>
    </source>
</reference>
<proteinExistence type="predicted"/>
<comment type="caution">
    <text evidence="2">The sequence shown here is derived from an EMBL/GenBank/DDBJ whole genome shotgun (WGS) entry which is preliminary data.</text>
</comment>
<sequence length="96" mass="10747">MTPICLPHQSSSETGSAALSLHHREGRHDLSAAYPKAAMIYLRPWGGQRREEEASPSRAPALIRGRMSHGGEMPELKKRKRSPLSMDFNPEQGWIN</sequence>
<evidence type="ECO:0000313" key="3">
    <source>
        <dbReference type="Proteomes" id="UP000272464"/>
    </source>
</evidence>
<dbReference type="AlphaFoldDB" id="A0A3S1B6S6"/>
<dbReference type="RefSeq" id="WP_127198352.1">
    <property type="nucleotide sequence ID" value="NZ_RZNX01000002.1"/>
</dbReference>
<organism evidence="2 3">
    <name type="scientific">Paenibacillus zeisoli</name>
    <dbReference type="NCBI Taxonomy" id="2496267"/>
    <lineage>
        <taxon>Bacteria</taxon>
        <taxon>Bacillati</taxon>
        <taxon>Bacillota</taxon>
        <taxon>Bacilli</taxon>
        <taxon>Bacillales</taxon>
        <taxon>Paenibacillaceae</taxon>
        <taxon>Paenibacillus</taxon>
    </lineage>
</organism>
<protein>
    <submittedName>
        <fullName evidence="2">Uncharacterized protein</fullName>
    </submittedName>
</protein>
<accession>A0A3S1B6S6</accession>
<gene>
    <name evidence="2" type="ORF">EJP77_06155</name>
</gene>
<dbReference type="EMBL" id="RZNX01000002">
    <property type="protein sequence ID" value="RUT33236.1"/>
    <property type="molecule type" value="Genomic_DNA"/>
</dbReference>
<dbReference type="Proteomes" id="UP000272464">
    <property type="component" value="Unassembled WGS sequence"/>
</dbReference>
<feature type="region of interest" description="Disordered" evidence="1">
    <location>
        <begin position="1"/>
        <end position="22"/>
    </location>
</feature>
<evidence type="ECO:0000313" key="2">
    <source>
        <dbReference type="EMBL" id="RUT33236.1"/>
    </source>
</evidence>
<keyword evidence="3" id="KW-1185">Reference proteome</keyword>